<accession>A0A9N9J3P0</accession>
<organism evidence="1 2">
    <name type="scientific">Ambispora leptoticha</name>
    <dbReference type="NCBI Taxonomy" id="144679"/>
    <lineage>
        <taxon>Eukaryota</taxon>
        <taxon>Fungi</taxon>
        <taxon>Fungi incertae sedis</taxon>
        <taxon>Mucoromycota</taxon>
        <taxon>Glomeromycotina</taxon>
        <taxon>Glomeromycetes</taxon>
        <taxon>Archaeosporales</taxon>
        <taxon>Ambisporaceae</taxon>
        <taxon>Ambispora</taxon>
    </lineage>
</organism>
<evidence type="ECO:0000313" key="1">
    <source>
        <dbReference type="EMBL" id="CAG8762258.1"/>
    </source>
</evidence>
<dbReference type="Proteomes" id="UP000789508">
    <property type="component" value="Unassembled WGS sequence"/>
</dbReference>
<feature type="non-terminal residue" evidence="1">
    <location>
        <position position="94"/>
    </location>
</feature>
<protein>
    <submittedName>
        <fullName evidence="1">11893_t:CDS:1</fullName>
    </submittedName>
</protein>
<dbReference type="AlphaFoldDB" id="A0A9N9J3P0"/>
<reference evidence="1" key="1">
    <citation type="submission" date="2021-06" db="EMBL/GenBank/DDBJ databases">
        <authorList>
            <person name="Kallberg Y."/>
            <person name="Tangrot J."/>
            <person name="Rosling A."/>
        </authorList>
    </citation>
    <scope>NUCLEOTIDE SEQUENCE</scope>
    <source>
        <strain evidence="1">FL130A</strain>
    </source>
</reference>
<keyword evidence="2" id="KW-1185">Reference proteome</keyword>
<sequence>EKLNKEQARKLKTQTKHYLVREGILYQKNGSDPERPLRVLQKEQVPIMLQAMHNDPVAGHLSKERGKPKAREALHPIKVTQPFNRIEIIHATEI</sequence>
<gene>
    <name evidence="1" type="ORF">ALEPTO_LOCUS13717</name>
</gene>
<evidence type="ECO:0000313" key="2">
    <source>
        <dbReference type="Proteomes" id="UP000789508"/>
    </source>
</evidence>
<proteinExistence type="predicted"/>
<name>A0A9N9J3P0_9GLOM</name>
<dbReference type="EMBL" id="CAJVPS010047043">
    <property type="protein sequence ID" value="CAG8762258.1"/>
    <property type="molecule type" value="Genomic_DNA"/>
</dbReference>
<dbReference type="OrthoDB" id="2446657at2759"/>
<feature type="non-terminal residue" evidence="1">
    <location>
        <position position="1"/>
    </location>
</feature>
<dbReference type="Gene3D" id="1.10.340.70">
    <property type="match status" value="1"/>
</dbReference>
<comment type="caution">
    <text evidence="1">The sequence shown here is derived from an EMBL/GenBank/DDBJ whole genome shotgun (WGS) entry which is preliminary data.</text>
</comment>